<dbReference type="SUPFAM" id="SSF51556">
    <property type="entry name" value="Metallo-dependent hydrolases"/>
    <property type="match status" value="1"/>
</dbReference>
<dbReference type="InterPro" id="IPR006680">
    <property type="entry name" value="Amidohydro-rel"/>
</dbReference>
<reference key="1">
    <citation type="submission" date="2017-08" db="EMBL/GenBank/DDBJ databases">
        <title>A dynamic microbial community with high functional redundancy inhabits the cold, oxic subseafloor aquifer.</title>
        <authorList>
            <person name="Tully B.J."/>
            <person name="Wheat C.G."/>
            <person name="Glazer B.T."/>
            <person name="Huber J.A."/>
        </authorList>
    </citation>
    <scope>NUCLEOTIDE SEQUENCE [LARGE SCALE GENOMIC DNA]</scope>
</reference>
<gene>
    <name evidence="2" type="ORF">COB13_10765</name>
</gene>
<comment type="caution">
    <text evidence="2">The sequence shown here is derived from an EMBL/GenBank/DDBJ whole genome shotgun (WGS) entry which is preliminary data.</text>
</comment>
<dbReference type="AlphaFoldDB" id="A0A2A4YZ98"/>
<organism evidence="2">
    <name type="scientific">OCS116 cluster bacterium</name>
    <dbReference type="NCBI Taxonomy" id="2030921"/>
    <lineage>
        <taxon>Bacteria</taxon>
        <taxon>Pseudomonadati</taxon>
        <taxon>Pseudomonadota</taxon>
        <taxon>Alphaproteobacteria</taxon>
        <taxon>OCS116 cluster</taxon>
    </lineage>
</organism>
<name>A0A2A4YZ98_9PROT</name>
<dbReference type="InterPro" id="IPR052358">
    <property type="entry name" value="Aro_Compnd_Degr_Hydrolases"/>
</dbReference>
<dbReference type="Gene3D" id="3.20.20.140">
    <property type="entry name" value="Metal-dependent hydrolases"/>
    <property type="match status" value="1"/>
</dbReference>
<reference evidence="2" key="2">
    <citation type="journal article" date="2018" name="ISME J.">
        <title>A dynamic microbial community with high functional redundancy inhabits the cold, oxic subseafloor aquifer.</title>
        <authorList>
            <person name="Tully B.J."/>
            <person name="Wheat C.G."/>
            <person name="Glazer B.T."/>
            <person name="Huber J.A."/>
        </authorList>
    </citation>
    <scope>NUCLEOTIDE SEQUENCE</scope>
    <source>
        <strain evidence="2">NORP83</strain>
    </source>
</reference>
<dbReference type="Pfam" id="PF04909">
    <property type="entry name" value="Amidohydro_2"/>
    <property type="match status" value="1"/>
</dbReference>
<dbReference type="PANTHER" id="PTHR35563">
    <property type="entry name" value="BARREL METAL-DEPENDENT HYDROLASE, PUTATIVE (AFU_ORTHOLOGUE AFUA_1G16240)-RELATED"/>
    <property type="match status" value="1"/>
</dbReference>
<keyword evidence="2" id="KW-0378">Hydrolase</keyword>
<feature type="domain" description="Amidohydrolase-related" evidence="1">
    <location>
        <begin position="11"/>
        <end position="282"/>
    </location>
</feature>
<sequence length="284" mass="32243">MTDNFIAPPVVDCHAHIFTQDMPLSATAWNRPEYDYTAEDYLATLDEFGIPFGVIAGISLYGTYNDYMIEKLQQYKRLRGTVNISTDITRHELNAMNDSGVVGMRLFLASSHFGDVPDIKNEDYQRLFRRVRDLGWHIHFLAAEDIFAESLDILSQAGVKVVIDHFARPDLEKGENCPKTIATRKAIDAGNTWLKISGGFRFAPISENISEVDYKFARIQEKQLDEYWLKTVGAERLVWGSDAPFVGRESSMHYKKALDAFAYAVPDAAQRHIISQTALKLYFS</sequence>
<dbReference type="InterPro" id="IPR032466">
    <property type="entry name" value="Metal_Hydrolase"/>
</dbReference>
<proteinExistence type="predicted"/>
<evidence type="ECO:0000259" key="1">
    <source>
        <dbReference type="Pfam" id="PF04909"/>
    </source>
</evidence>
<dbReference type="GO" id="GO:0016787">
    <property type="term" value="F:hydrolase activity"/>
    <property type="evidence" value="ECO:0007669"/>
    <property type="project" value="UniProtKB-KW"/>
</dbReference>
<dbReference type="EMBL" id="NVUS01000013">
    <property type="protein sequence ID" value="PCJ00065.1"/>
    <property type="molecule type" value="Genomic_DNA"/>
</dbReference>
<evidence type="ECO:0000313" key="2">
    <source>
        <dbReference type="EMBL" id="PCJ00065.1"/>
    </source>
</evidence>
<accession>A0A2A4YZ98</accession>
<dbReference type="PANTHER" id="PTHR35563:SF2">
    <property type="entry name" value="BARREL METAL-DEPENDENT HYDROLASE, PUTATIVE (AFU_ORTHOLOGUE AFUA_1G16240)-RELATED"/>
    <property type="match status" value="1"/>
</dbReference>
<protein>
    <submittedName>
        <fullName evidence="2">Amidohydrolase</fullName>
    </submittedName>
</protein>